<gene>
    <name evidence="2" type="ORF">S01H1_14165</name>
</gene>
<keyword evidence="1" id="KW-0472">Membrane</keyword>
<name>X0SLM9_9ZZZZ</name>
<dbReference type="InterPro" id="IPR013783">
    <property type="entry name" value="Ig-like_fold"/>
</dbReference>
<dbReference type="AlphaFoldDB" id="X0SLM9"/>
<feature type="transmembrane region" description="Helical" evidence="1">
    <location>
        <begin position="262"/>
        <end position="281"/>
    </location>
</feature>
<keyword evidence="1" id="KW-1133">Transmembrane helix</keyword>
<keyword evidence="1" id="KW-0812">Transmembrane</keyword>
<reference evidence="2" key="1">
    <citation type="journal article" date="2014" name="Front. Microbiol.">
        <title>High frequency of phylogenetically diverse reductive dehalogenase-homologous genes in deep subseafloor sedimentary metagenomes.</title>
        <authorList>
            <person name="Kawai M."/>
            <person name="Futagami T."/>
            <person name="Toyoda A."/>
            <person name="Takaki Y."/>
            <person name="Nishi S."/>
            <person name="Hori S."/>
            <person name="Arai W."/>
            <person name="Tsubouchi T."/>
            <person name="Morono Y."/>
            <person name="Uchiyama I."/>
            <person name="Ito T."/>
            <person name="Fujiyama A."/>
            <person name="Inagaki F."/>
            <person name="Takami H."/>
        </authorList>
    </citation>
    <scope>NUCLEOTIDE SEQUENCE</scope>
    <source>
        <strain evidence="2">Expedition CK06-06</strain>
    </source>
</reference>
<dbReference type="Gene3D" id="2.60.40.10">
    <property type="entry name" value="Immunoglobulins"/>
    <property type="match status" value="2"/>
</dbReference>
<evidence type="ECO:0008006" key="3">
    <source>
        <dbReference type="Google" id="ProtNLM"/>
    </source>
</evidence>
<evidence type="ECO:0000256" key="1">
    <source>
        <dbReference type="SAM" id="Phobius"/>
    </source>
</evidence>
<accession>X0SLM9</accession>
<comment type="caution">
    <text evidence="2">The sequence shown here is derived from an EMBL/GenBank/DDBJ whole genome shotgun (WGS) entry which is preliminary data.</text>
</comment>
<protein>
    <recommendedName>
        <fullName evidence="3">IPT/TIG domain-containing protein</fullName>
    </recommendedName>
</protein>
<feature type="non-terminal residue" evidence="2">
    <location>
        <position position="1"/>
    </location>
</feature>
<organism evidence="2">
    <name type="scientific">marine sediment metagenome</name>
    <dbReference type="NCBI Taxonomy" id="412755"/>
    <lineage>
        <taxon>unclassified sequences</taxon>
        <taxon>metagenomes</taxon>
        <taxon>ecological metagenomes</taxon>
    </lineage>
</organism>
<evidence type="ECO:0000313" key="2">
    <source>
        <dbReference type="EMBL" id="GAF81939.1"/>
    </source>
</evidence>
<proteinExistence type="predicted"/>
<sequence>AYITITFDDHRISTTPLSPNTKANGSFTCSFVVPSYAAFGTSKIRASDDDYNWAEAELTILTGVSLSPDTSQTSPGHVGMELTLYGTGFISSSQITITYDDIKVETATTDSQGTFSATFFAPPSVAGNHTVTATDGTNTITSTFTMESKAPPIPVPLLPEVAATVELETHFDWGDVADPSGITYTLQIGTDDNFTTIVLERKDLAQSEYTLKIEERLKSTGMDAPYYWRVRAVDNASNMGKWTIPVLFYADRSREVTPSWTLYLWIGLGVLLLGIVGFWVLRRIKA</sequence>
<dbReference type="EMBL" id="BARS01007351">
    <property type="protein sequence ID" value="GAF81939.1"/>
    <property type="molecule type" value="Genomic_DNA"/>
</dbReference>